<dbReference type="Gene3D" id="3.60.40.10">
    <property type="entry name" value="PPM-type phosphatase domain"/>
    <property type="match status" value="1"/>
</dbReference>
<dbReference type="InterPro" id="IPR029016">
    <property type="entry name" value="GAF-like_dom_sf"/>
</dbReference>
<dbReference type="InterPro" id="IPR003594">
    <property type="entry name" value="HATPase_dom"/>
</dbReference>
<dbReference type="InterPro" id="IPR052016">
    <property type="entry name" value="Bact_Sigma-Reg"/>
</dbReference>
<dbReference type="InterPro" id="IPR001932">
    <property type="entry name" value="PPM-type_phosphatase-like_dom"/>
</dbReference>
<name>A0ABV9UAL2_9ACTN</name>
<dbReference type="Pfam" id="PF07228">
    <property type="entry name" value="SpoIIE"/>
    <property type="match status" value="1"/>
</dbReference>
<protein>
    <submittedName>
        <fullName evidence="3">SpoIIE family protein phosphatase</fullName>
    </submittedName>
</protein>
<dbReference type="PANTHER" id="PTHR43156">
    <property type="entry name" value="STAGE II SPORULATION PROTEIN E-RELATED"/>
    <property type="match status" value="1"/>
</dbReference>
<dbReference type="PANTHER" id="PTHR43156:SF2">
    <property type="entry name" value="STAGE II SPORULATION PROTEIN E"/>
    <property type="match status" value="1"/>
</dbReference>
<keyword evidence="1" id="KW-0378">Hydrolase</keyword>
<dbReference type="Proteomes" id="UP001595872">
    <property type="component" value="Unassembled WGS sequence"/>
</dbReference>
<dbReference type="SMART" id="SM00331">
    <property type="entry name" value="PP2C_SIG"/>
    <property type="match status" value="1"/>
</dbReference>
<comment type="caution">
    <text evidence="3">The sequence shown here is derived from an EMBL/GenBank/DDBJ whole genome shotgun (WGS) entry which is preliminary data.</text>
</comment>
<evidence type="ECO:0000313" key="3">
    <source>
        <dbReference type="EMBL" id="MFC4913622.1"/>
    </source>
</evidence>
<dbReference type="SUPFAM" id="SSF55781">
    <property type="entry name" value="GAF domain-like"/>
    <property type="match status" value="1"/>
</dbReference>
<reference evidence="4" key="1">
    <citation type="journal article" date="2019" name="Int. J. Syst. Evol. Microbiol.">
        <title>The Global Catalogue of Microorganisms (GCM) 10K type strain sequencing project: providing services to taxonomists for standard genome sequencing and annotation.</title>
        <authorList>
            <consortium name="The Broad Institute Genomics Platform"/>
            <consortium name="The Broad Institute Genome Sequencing Center for Infectious Disease"/>
            <person name="Wu L."/>
            <person name="Ma J."/>
        </authorList>
    </citation>
    <scope>NUCLEOTIDE SEQUENCE [LARGE SCALE GENOMIC DNA]</scope>
    <source>
        <strain evidence="4">KLKA75</strain>
    </source>
</reference>
<dbReference type="Pfam" id="PF13581">
    <property type="entry name" value="HATPase_c_2"/>
    <property type="match status" value="1"/>
</dbReference>
<dbReference type="CDD" id="cd16936">
    <property type="entry name" value="HATPase_RsbW-like"/>
    <property type="match status" value="1"/>
</dbReference>
<gene>
    <name evidence="3" type="ORF">ACFPCY_40435</name>
</gene>
<organism evidence="3 4">
    <name type="scientific">Actinomadura gamaensis</name>
    <dbReference type="NCBI Taxonomy" id="1763541"/>
    <lineage>
        <taxon>Bacteria</taxon>
        <taxon>Bacillati</taxon>
        <taxon>Actinomycetota</taxon>
        <taxon>Actinomycetes</taxon>
        <taxon>Streptosporangiales</taxon>
        <taxon>Thermomonosporaceae</taxon>
        <taxon>Actinomadura</taxon>
    </lineage>
</organism>
<accession>A0ABV9UAL2</accession>
<evidence type="ECO:0000256" key="1">
    <source>
        <dbReference type="ARBA" id="ARBA00022801"/>
    </source>
</evidence>
<evidence type="ECO:0000313" key="4">
    <source>
        <dbReference type="Proteomes" id="UP001595872"/>
    </source>
</evidence>
<dbReference type="Gene3D" id="3.30.450.40">
    <property type="match status" value="1"/>
</dbReference>
<evidence type="ECO:0000259" key="2">
    <source>
        <dbReference type="SMART" id="SM00331"/>
    </source>
</evidence>
<sequence length="692" mass="73569">MESSTRILLLGLDSAGSVIQSDRNAEALFEGRPGGLRGARLEDVVPGGAAPLAEALRSGRERTVMLPVGPAAERGAGLAREAVVTVHPMSPVTPGATASPAALAVIRMPAPLADRFVDPAVTRRALLEDGLPRIGATLDLELLARGLMDVLVPHFCNSGALLLLDSLVDAEEPPESGTPPLRRMAVASDDRDSAWDAAFPTGEVLVYPAGTPHERCLLTGRPVLTLYTAEDATLLAEKWGRPPVADLLKGTSMLLLPVRLDDSDRPGAAGFFVCTRDTAHRPFDAYDLEIGMEFAARAARFVDGARRYGRERATALTLQRSLLPTGLSAPSSVEVHHRYLPGSRLVEVGGDWYESIALPGGRVALVVGDVAGHGVRAAVTMGRLRTAIHTLAGLDLPPAEALERLDLLMSTLGEREPHFATCAYVVYDAVSGRCEVASAGHLPPLIAAPGDPAMYLDVPPAPPLGVGDGPVASREFTVDDGTLLFLYTDGLVENRGRDIDDGLARLRRVFDRRDEEPGAAGTAGSAGLAEASLSDLCDGALGGVFDDRHRDDIAMLVARLRRIPASDHVTWELPAEPAAVRRARGLVRDRLERWNLPELADPTVLMASELVTNAIRHAGGRVTLRLVREGGLLCEVQDSSDGRPRVQGAIDPGDTALAETGRGLHVVGRLARRWGVRRTATGKAVWCEQALP</sequence>
<keyword evidence="4" id="KW-1185">Reference proteome</keyword>
<dbReference type="RefSeq" id="WP_378264720.1">
    <property type="nucleotide sequence ID" value="NZ_JBHSIT010000018.1"/>
</dbReference>
<dbReference type="SUPFAM" id="SSF81606">
    <property type="entry name" value="PP2C-like"/>
    <property type="match status" value="1"/>
</dbReference>
<dbReference type="InterPro" id="IPR036457">
    <property type="entry name" value="PPM-type-like_dom_sf"/>
</dbReference>
<dbReference type="EMBL" id="JBHSIT010000018">
    <property type="protein sequence ID" value="MFC4913622.1"/>
    <property type="molecule type" value="Genomic_DNA"/>
</dbReference>
<proteinExistence type="predicted"/>
<feature type="domain" description="PPM-type phosphatase" evidence="2">
    <location>
        <begin position="330"/>
        <end position="560"/>
    </location>
</feature>
<dbReference type="Gene3D" id="3.30.565.10">
    <property type="entry name" value="Histidine kinase-like ATPase, C-terminal domain"/>
    <property type="match status" value="1"/>
</dbReference>
<dbReference type="InterPro" id="IPR036890">
    <property type="entry name" value="HATPase_C_sf"/>
</dbReference>
<dbReference type="SUPFAM" id="SSF55874">
    <property type="entry name" value="ATPase domain of HSP90 chaperone/DNA topoisomerase II/histidine kinase"/>
    <property type="match status" value="1"/>
</dbReference>